<name>A0A952FGK8_9PROT</name>
<evidence type="ECO:0000313" key="3">
    <source>
        <dbReference type="Proteomes" id="UP000700706"/>
    </source>
</evidence>
<sequence length="95" mass="10192">MLLGYGSPEAARRLDAAYRRWTALGMPGPAAFELEVVRAEQAPRPGQGLWVETRGVSALVWRLAAVASPPRIGRRDAVRDRPPAGPEAGIRPPGP</sequence>
<organism evidence="2 3">
    <name type="scientific">Inquilinus limosus</name>
    <dbReference type="NCBI Taxonomy" id="171674"/>
    <lineage>
        <taxon>Bacteria</taxon>
        <taxon>Pseudomonadati</taxon>
        <taxon>Pseudomonadota</taxon>
        <taxon>Alphaproteobacteria</taxon>
        <taxon>Rhodospirillales</taxon>
        <taxon>Rhodospirillaceae</taxon>
        <taxon>Inquilinus</taxon>
    </lineage>
</organism>
<evidence type="ECO:0000256" key="1">
    <source>
        <dbReference type="SAM" id="MobiDB-lite"/>
    </source>
</evidence>
<comment type="caution">
    <text evidence="2">The sequence shown here is derived from an EMBL/GenBank/DDBJ whole genome shotgun (WGS) entry which is preliminary data.</text>
</comment>
<dbReference type="EMBL" id="JAEKLZ010000064">
    <property type="protein sequence ID" value="MBW8723971.1"/>
    <property type="molecule type" value="Genomic_DNA"/>
</dbReference>
<gene>
    <name evidence="2" type="ORF">JF625_02265</name>
</gene>
<dbReference type="Proteomes" id="UP000700706">
    <property type="component" value="Unassembled WGS sequence"/>
</dbReference>
<feature type="compositionally biased region" description="Basic and acidic residues" evidence="1">
    <location>
        <begin position="73"/>
        <end position="82"/>
    </location>
</feature>
<proteinExistence type="predicted"/>
<dbReference type="AlphaFoldDB" id="A0A952FGK8"/>
<protein>
    <submittedName>
        <fullName evidence="2">Uncharacterized protein</fullName>
    </submittedName>
</protein>
<reference evidence="2" key="1">
    <citation type="submission" date="2020-06" db="EMBL/GenBank/DDBJ databases">
        <title>Stable isotope informed genome-resolved metagenomics uncovers potential trophic interactions in rhizosphere soil.</title>
        <authorList>
            <person name="Starr E.P."/>
            <person name="Shi S."/>
            <person name="Blazewicz S.J."/>
            <person name="Koch B.J."/>
            <person name="Probst A.J."/>
            <person name="Hungate B.A."/>
            <person name="Pett-Ridge J."/>
            <person name="Firestone M.K."/>
            <person name="Banfield J.F."/>
        </authorList>
    </citation>
    <scope>NUCLEOTIDE SEQUENCE</scope>
    <source>
        <strain evidence="2">YM_69_17</strain>
    </source>
</reference>
<evidence type="ECO:0000313" key="2">
    <source>
        <dbReference type="EMBL" id="MBW8723971.1"/>
    </source>
</evidence>
<accession>A0A952FGK8</accession>
<feature type="region of interest" description="Disordered" evidence="1">
    <location>
        <begin position="72"/>
        <end position="95"/>
    </location>
</feature>